<evidence type="ECO:0000256" key="4">
    <source>
        <dbReference type="ARBA" id="ARBA00022525"/>
    </source>
</evidence>
<feature type="domain" description="UPAR/Ly6" evidence="9">
    <location>
        <begin position="19"/>
        <end position="109"/>
    </location>
</feature>
<reference evidence="11" key="1">
    <citation type="submission" date="2013-11" db="EMBL/GenBank/DDBJ databases">
        <title>The genomic landscape of the Guanapo guppy.</title>
        <authorList>
            <person name="Kuenstner A."/>
            <person name="Dreyer C."/>
        </authorList>
    </citation>
    <scope>NUCLEOTIDE SEQUENCE</scope>
    <source>
        <strain evidence="11">Guanapo</strain>
    </source>
</reference>
<sequence>MFLFTLVLGLLFLQEADNLKCRECSSAPFGICTQTTTECPSLSDRCVTATKVAYTGGMFNERNVKSCIVAELCLNFSVNNGTHRLLYKSSCCSEDLCNAQTDYPEPDNKFTPNGKKCFSCQGENCMKTLYCVGDENYCFKETGNVDGVSLTDKGCVSEALCSDQFSSLTQLTGAKFSCCQGDYCNSASSASPALLLLLVPLLFSNLFS</sequence>
<feature type="signal peptide" evidence="8">
    <location>
        <begin position="1"/>
        <end position="18"/>
    </location>
</feature>
<dbReference type="STRING" id="8081.ENSPREP00000008376"/>
<dbReference type="Gene3D" id="2.10.60.10">
    <property type="entry name" value="CD59"/>
    <property type="match status" value="2"/>
</dbReference>
<dbReference type="InterPro" id="IPR035076">
    <property type="entry name" value="Toxin/TOLIP"/>
</dbReference>
<evidence type="ECO:0000256" key="1">
    <source>
        <dbReference type="ARBA" id="ARBA00004236"/>
    </source>
</evidence>
<reference evidence="10" key="2">
    <citation type="submission" date="2025-08" db="UniProtKB">
        <authorList>
            <consortium name="Ensembl"/>
        </authorList>
    </citation>
    <scope>IDENTIFICATION</scope>
    <source>
        <strain evidence="10">Guanapo</strain>
    </source>
</reference>
<dbReference type="OMA" id="VGNDCTQ"/>
<keyword evidence="7" id="KW-0325">Glycoprotein</keyword>
<dbReference type="AlphaFoldDB" id="A0A3P9NFM1"/>
<reference evidence="10" key="3">
    <citation type="submission" date="2025-09" db="UniProtKB">
        <authorList>
            <consortium name="Ensembl"/>
        </authorList>
    </citation>
    <scope>IDENTIFICATION</scope>
    <source>
        <strain evidence="10">Guanapo</strain>
    </source>
</reference>
<dbReference type="PANTHER" id="PTHR20914">
    <property type="entry name" value="LY6/PLAUR DOMAIN-CONTAINING PROTEIN 8"/>
    <property type="match status" value="1"/>
</dbReference>
<dbReference type="Ensembl" id="ENSPRET00000008474.1">
    <property type="protein sequence ID" value="ENSPREP00000008376.1"/>
    <property type="gene ID" value="ENSPREG00000005712.1"/>
</dbReference>
<dbReference type="Pfam" id="PF00021">
    <property type="entry name" value="UPAR_LY6"/>
    <property type="match status" value="1"/>
</dbReference>
<evidence type="ECO:0000256" key="2">
    <source>
        <dbReference type="ARBA" id="ARBA00004613"/>
    </source>
</evidence>
<keyword evidence="4" id="KW-0964">Secreted</keyword>
<organism evidence="10 11">
    <name type="scientific">Poecilia reticulata</name>
    <name type="common">Guppy</name>
    <name type="synonym">Acanthophacelus reticulatus</name>
    <dbReference type="NCBI Taxonomy" id="8081"/>
    <lineage>
        <taxon>Eukaryota</taxon>
        <taxon>Metazoa</taxon>
        <taxon>Chordata</taxon>
        <taxon>Craniata</taxon>
        <taxon>Vertebrata</taxon>
        <taxon>Euteleostomi</taxon>
        <taxon>Actinopterygii</taxon>
        <taxon>Neopterygii</taxon>
        <taxon>Teleostei</taxon>
        <taxon>Neoteleostei</taxon>
        <taxon>Acanthomorphata</taxon>
        <taxon>Ovalentaria</taxon>
        <taxon>Atherinomorphae</taxon>
        <taxon>Cyprinodontiformes</taxon>
        <taxon>Poeciliidae</taxon>
        <taxon>Poeciliinae</taxon>
        <taxon>Poecilia</taxon>
    </lineage>
</organism>
<evidence type="ECO:0000256" key="5">
    <source>
        <dbReference type="ARBA" id="ARBA00022729"/>
    </source>
</evidence>
<protein>
    <recommendedName>
        <fullName evidence="9">UPAR/Ly6 domain-containing protein</fullName>
    </recommendedName>
</protein>
<accession>A0A3P9NFM1</accession>
<dbReference type="SUPFAM" id="SSF57302">
    <property type="entry name" value="Snake toxin-like"/>
    <property type="match status" value="2"/>
</dbReference>
<feature type="chain" id="PRO_5018073745" description="UPAR/Ly6 domain-containing protein" evidence="8">
    <location>
        <begin position="19"/>
        <end position="208"/>
    </location>
</feature>
<evidence type="ECO:0000256" key="3">
    <source>
        <dbReference type="ARBA" id="ARBA00022475"/>
    </source>
</evidence>
<dbReference type="PANTHER" id="PTHR20914:SF26">
    <property type="entry name" value="PHOSPHOLIPASE A2 INHIBITOR CNF-LIKE"/>
    <property type="match status" value="1"/>
</dbReference>
<dbReference type="GO" id="GO:0005886">
    <property type="term" value="C:plasma membrane"/>
    <property type="evidence" value="ECO:0007669"/>
    <property type="project" value="UniProtKB-SubCell"/>
</dbReference>
<comment type="subcellular location">
    <subcellularLocation>
        <location evidence="1">Cell membrane</location>
    </subcellularLocation>
    <subcellularLocation>
        <location evidence="2">Secreted</location>
    </subcellularLocation>
</comment>
<proteinExistence type="predicted"/>
<dbReference type="Bgee" id="ENSPREG00000005712">
    <property type="expression patterns" value="Expressed in head and 1 other cell type or tissue"/>
</dbReference>
<keyword evidence="11" id="KW-1185">Reference proteome</keyword>
<dbReference type="Proteomes" id="UP000242638">
    <property type="component" value="Unassembled WGS sequence"/>
</dbReference>
<feature type="domain" description="UPAR/Ly6" evidence="9">
    <location>
        <begin position="116"/>
        <end position="197"/>
    </location>
</feature>
<evidence type="ECO:0000313" key="11">
    <source>
        <dbReference type="Proteomes" id="UP000242638"/>
    </source>
</evidence>
<evidence type="ECO:0000256" key="6">
    <source>
        <dbReference type="ARBA" id="ARBA00023136"/>
    </source>
</evidence>
<dbReference type="InterPro" id="IPR050918">
    <property type="entry name" value="CNF-like_PLA2_Inhibitor"/>
</dbReference>
<name>A0A3P9NFM1_POERE</name>
<dbReference type="GO" id="GO:0005576">
    <property type="term" value="C:extracellular region"/>
    <property type="evidence" value="ECO:0007669"/>
    <property type="project" value="UniProtKB-SubCell"/>
</dbReference>
<keyword evidence="5 8" id="KW-0732">Signal</keyword>
<keyword evidence="3" id="KW-1003">Cell membrane</keyword>
<evidence type="ECO:0000256" key="7">
    <source>
        <dbReference type="ARBA" id="ARBA00023180"/>
    </source>
</evidence>
<evidence type="ECO:0000256" key="8">
    <source>
        <dbReference type="SAM" id="SignalP"/>
    </source>
</evidence>
<evidence type="ECO:0000259" key="9">
    <source>
        <dbReference type="SMART" id="SM00134"/>
    </source>
</evidence>
<evidence type="ECO:0000313" key="10">
    <source>
        <dbReference type="Ensembl" id="ENSPREP00000008376.1"/>
    </source>
</evidence>
<dbReference type="InterPro" id="IPR045860">
    <property type="entry name" value="Snake_toxin-like_sf"/>
</dbReference>
<dbReference type="GeneTree" id="ENSGT00940000163304"/>
<dbReference type="SMART" id="SM00134">
    <property type="entry name" value="LU"/>
    <property type="match status" value="2"/>
</dbReference>
<keyword evidence="6" id="KW-0472">Membrane</keyword>
<dbReference type="InterPro" id="IPR016054">
    <property type="entry name" value="LY6_UPA_recep-like"/>
</dbReference>
<dbReference type="Pfam" id="PF00087">
    <property type="entry name" value="Toxin_TOLIP"/>
    <property type="match status" value="1"/>
</dbReference>